<evidence type="ECO:0000256" key="6">
    <source>
        <dbReference type="PIRSR" id="PIRSR000097-3"/>
    </source>
</evidence>
<reference evidence="8" key="1">
    <citation type="submission" date="2022-12" db="EMBL/GenBank/DDBJ databases">
        <title>Description and comparative metabolic analysis of Aerococcus sp. nov., isolated from the feces of a pig.</title>
        <authorList>
            <person name="Chang Y.-H."/>
        </authorList>
    </citation>
    <scope>NUCLEOTIDE SEQUENCE</scope>
    <source>
        <strain evidence="8">YH-aer222</strain>
    </source>
</reference>
<proteinExistence type="inferred from homology"/>
<dbReference type="PIRSF" id="PIRSF000097">
    <property type="entry name" value="AKR"/>
    <property type="match status" value="1"/>
</dbReference>
<organism evidence="8 9">
    <name type="scientific">Aerococcus kribbianus</name>
    <dbReference type="NCBI Taxonomy" id="2999064"/>
    <lineage>
        <taxon>Bacteria</taxon>
        <taxon>Bacillati</taxon>
        <taxon>Bacillota</taxon>
        <taxon>Bacilli</taxon>
        <taxon>Lactobacillales</taxon>
        <taxon>Aerococcaceae</taxon>
        <taxon>Aerococcus</taxon>
    </lineage>
</organism>
<dbReference type="PRINTS" id="PR00069">
    <property type="entry name" value="ALDKETRDTASE"/>
</dbReference>
<keyword evidence="3" id="KW-0560">Oxidoreductase</keyword>
<name>A0A9X3FP87_9LACT</name>
<dbReference type="PANTHER" id="PTHR43827">
    <property type="entry name" value="2,5-DIKETO-D-GLUCONIC ACID REDUCTASE"/>
    <property type="match status" value="1"/>
</dbReference>
<dbReference type="InterPro" id="IPR018170">
    <property type="entry name" value="Aldo/ket_reductase_CS"/>
</dbReference>
<dbReference type="PROSITE" id="PS00062">
    <property type="entry name" value="ALDOKETO_REDUCTASE_2"/>
    <property type="match status" value="1"/>
</dbReference>
<evidence type="ECO:0000256" key="2">
    <source>
        <dbReference type="ARBA" id="ARBA00022857"/>
    </source>
</evidence>
<comment type="caution">
    <text evidence="8">The sequence shown here is derived from an EMBL/GenBank/DDBJ whole genome shotgun (WGS) entry which is preliminary data.</text>
</comment>
<feature type="binding site" evidence="5">
    <location>
        <position position="108"/>
    </location>
    <ligand>
        <name>substrate</name>
    </ligand>
</feature>
<dbReference type="Gene3D" id="3.20.20.100">
    <property type="entry name" value="NADP-dependent oxidoreductase domain"/>
    <property type="match status" value="1"/>
</dbReference>
<dbReference type="InterPro" id="IPR023210">
    <property type="entry name" value="NADP_OxRdtase_dom"/>
</dbReference>
<keyword evidence="9" id="KW-1185">Reference proteome</keyword>
<evidence type="ECO:0000256" key="1">
    <source>
        <dbReference type="ARBA" id="ARBA00007905"/>
    </source>
</evidence>
<keyword evidence="2" id="KW-0521">NADP</keyword>
<feature type="site" description="Lowers pKa of active site Tyr" evidence="6">
    <location>
        <position position="75"/>
    </location>
</feature>
<dbReference type="PANTHER" id="PTHR43827:SF3">
    <property type="entry name" value="NADP-DEPENDENT OXIDOREDUCTASE DOMAIN-CONTAINING PROTEIN"/>
    <property type="match status" value="1"/>
</dbReference>
<dbReference type="InterPro" id="IPR020471">
    <property type="entry name" value="AKR"/>
</dbReference>
<feature type="active site" description="Proton donor" evidence="4">
    <location>
        <position position="50"/>
    </location>
</feature>
<dbReference type="InterPro" id="IPR036812">
    <property type="entry name" value="NAD(P)_OxRdtase_dom_sf"/>
</dbReference>
<accession>A0A9X3FP87</accession>
<evidence type="ECO:0000256" key="3">
    <source>
        <dbReference type="ARBA" id="ARBA00023002"/>
    </source>
</evidence>
<dbReference type="PROSITE" id="PS00798">
    <property type="entry name" value="ALDOKETO_REDUCTASE_1"/>
    <property type="match status" value="1"/>
</dbReference>
<dbReference type="SUPFAM" id="SSF51430">
    <property type="entry name" value="NAD(P)-linked oxidoreductase"/>
    <property type="match status" value="1"/>
</dbReference>
<dbReference type="Proteomes" id="UP001146670">
    <property type="component" value="Unassembled WGS sequence"/>
</dbReference>
<dbReference type="EMBL" id="JAPRFR010000001">
    <property type="protein sequence ID" value="MCZ0725731.1"/>
    <property type="molecule type" value="Genomic_DNA"/>
</dbReference>
<gene>
    <name evidence="8" type="ORF">OW157_03990</name>
</gene>
<comment type="similarity">
    <text evidence="1">Belongs to the aldo/keto reductase family.</text>
</comment>
<protein>
    <submittedName>
        <fullName evidence="8">Aldo/keto reductase</fullName>
    </submittedName>
</protein>
<dbReference type="FunFam" id="3.20.20.100:FF:000002">
    <property type="entry name" value="2,5-diketo-D-gluconic acid reductase A"/>
    <property type="match status" value="1"/>
</dbReference>
<dbReference type="RefSeq" id="WP_268752044.1">
    <property type="nucleotide sequence ID" value="NZ_JAPRFQ010000001.1"/>
</dbReference>
<evidence type="ECO:0000256" key="5">
    <source>
        <dbReference type="PIRSR" id="PIRSR000097-2"/>
    </source>
</evidence>
<evidence type="ECO:0000259" key="7">
    <source>
        <dbReference type="Pfam" id="PF00248"/>
    </source>
</evidence>
<evidence type="ECO:0000313" key="9">
    <source>
        <dbReference type="Proteomes" id="UP001146670"/>
    </source>
</evidence>
<dbReference type="Pfam" id="PF00248">
    <property type="entry name" value="Aldo_ket_red"/>
    <property type="match status" value="1"/>
</dbReference>
<dbReference type="GO" id="GO:0016616">
    <property type="term" value="F:oxidoreductase activity, acting on the CH-OH group of donors, NAD or NADP as acceptor"/>
    <property type="evidence" value="ECO:0007669"/>
    <property type="project" value="UniProtKB-ARBA"/>
</dbReference>
<evidence type="ECO:0000256" key="4">
    <source>
        <dbReference type="PIRSR" id="PIRSR000097-1"/>
    </source>
</evidence>
<feature type="domain" description="NADP-dependent oxidoreductase" evidence="7">
    <location>
        <begin position="33"/>
        <end position="261"/>
    </location>
</feature>
<sequence length="281" mass="31586">MTAPEITLNDGRRAPMISLGTVGLRGQAGKLAILEAIRNGYRAIDSSTNYNNEGIVGLAVKESGLARTEFFITSKLPGSHHNYDRVFEILQEQLARMGLDYFDEYLIHWPNPDEGLYVEAWRALVDAQKLGLIRSIGVSNFEPDHLDAIIEATGVTPAVNQIESQPYFNNETVHQYNQKLGIVTEAWSPTGRTNNDVKSNPVLAEIGEKYDKSIAQIVLRWLIQRGVVPVIKSGNPNHQRDNLDVFDFELSDDDMEKIFALDKGEEGRLEDQNPNTYHEYV</sequence>
<evidence type="ECO:0000313" key="8">
    <source>
        <dbReference type="EMBL" id="MCZ0725731.1"/>
    </source>
</evidence>
<dbReference type="AlphaFoldDB" id="A0A9X3FP87"/>